<reference evidence="6" key="1">
    <citation type="journal article" date="2018" name="Genome Biol. Evol.">
        <title>Genomics and development of Lentinus tigrinus, a white-rot wood-decaying mushroom with dimorphic fruiting bodies.</title>
        <authorList>
            <person name="Wu B."/>
            <person name="Xu Z."/>
            <person name="Knudson A."/>
            <person name="Carlson A."/>
            <person name="Chen N."/>
            <person name="Kovaka S."/>
            <person name="LaButti K."/>
            <person name="Lipzen A."/>
            <person name="Pennachio C."/>
            <person name="Riley R."/>
            <person name="Schakwitz W."/>
            <person name="Umezawa K."/>
            <person name="Ohm R.A."/>
            <person name="Grigoriev I.V."/>
            <person name="Nagy L.G."/>
            <person name="Gibbons J."/>
            <person name="Hibbett D."/>
        </authorList>
    </citation>
    <scope>NUCLEOTIDE SEQUENCE [LARGE SCALE GENOMIC DNA]</scope>
    <source>
        <strain evidence="6">ALCF2SS1-6</strain>
    </source>
</reference>
<evidence type="ECO:0000256" key="5">
    <source>
        <dbReference type="SAM" id="Phobius"/>
    </source>
</evidence>
<dbReference type="PANTHER" id="PTHR28013">
    <property type="entry name" value="PROTEIN DCV1-RELATED"/>
    <property type="match status" value="1"/>
</dbReference>
<organism evidence="6 7">
    <name type="scientific">Lentinus tigrinus ALCF2SS1-6</name>
    <dbReference type="NCBI Taxonomy" id="1328759"/>
    <lineage>
        <taxon>Eukaryota</taxon>
        <taxon>Fungi</taxon>
        <taxon>Dikarya</taxon>
        <taxon>Basidiomycota</taxon>
        <taxon>Agaricomycotina</taxon>
        <taxon>Agaricomycetes</taxon>
        <taxon>Polyporales</taxon>
        <taxon>Polyporaceae</taxon>
        <taxon>Lentinus</taxon>
    </lineage>
</organism>
<accession>A0A5C2SJZ2</accession>
<name>A0A5C2SJZ2_9APHY</name>
<evidence type="ECO:0000313" key="7">
    <source>
        <dbReference type="Proteomes" id="UP000313359"/>
    </source>
</evidence>
<keyword evidence="7" id="KW-1185">Reference proteome</keyword>
<dbReference type="GO" id="GO:0005886">
    <property type="term" value="C:plasma membrane"/>
    <property type="evidence" value="ECO:0007669"/>
    <property type="project" value="InterPro"/>
</dbReference>
<keyword evidence="3 5" id="KW-1133">Transmembrane helix</keyword>
<gene>
    <name evidence="6" type="ORF">L227DRAFT_591792</name>
</gene>
<dbReference type="AlphaFoldDB" id="A0A5C2SJZ2"/>
<evidence type="ECO:0000256" key="1">
    <source>
        <dbReference type="ARBA" id="ARBA00004141"/>
    </source>
</evidence>
<proteinExistence type="predicted"/>
<keyword evidence="4 5" id="KW-0472">Membrane</keyword>
<comment type="subcellular location">
    <subcellularLocation>
        <location evidence="1">Membrane</location>
        <topology evidence="1">Multi-pass membrane protein</topology>
    </subcellularLocation>
</comment>
<dbReference type="Proteomes" id="UP000313359">
    <property type="component" value="Unassembled WGS sequence"/>
</dbReference>
<dbReference type="EMBL" id="ML122255">
    <property type="protein sequence ID" value="RPD63940.1"/>
    <property type="molecule type" value="Genomic_DNA"/>
</dbReference>
<dbReference type="GO" id="GO:0035838">
    <property type="term" value="C:growing cell tip"/>
    <property type="evidence" value="ECO:0007669"/>
    <property type="project" value="TreeGrafter"/>
</dbReference>
<keyword evidence="2 5" id="KW-0812">Transmembrane</keyword>
<dbReference type="PANTHER" id="PTHR28013:SF3">
    <property type="entry name" value="PROTEIN DCV1-RELATED"/>
    <property type="match status" value="1"/>
</dbReference>
<dbReference type="InterPro" id="IPR009571">
    <property type="entry name" value="SUR7/Rim9-like_fungi"/>
</dbReference>
<feature type="transmembrane region" description="Helical" evidence="5">
    <location>
        <begin position="113"/>
        <end position="137"/>
    </location>
</feature>
<evidence type="ECO:0000256" key="3">
    <source>
        <dbReference type="ARBA" id="ARBA00022989"/>
    </source>
</evidence>
<dbReference type="Pfam" id="PF06687">
    <property type="entry name" value="SUR7"/>
    <property type="match status" value="1"/>
</dbReference>
<protein>
    <submittedName>
        <fullName evidence="6">Pali-domain-containing protein</fullName>
    </submittedName>
</protein>
<feature type="transmembrane region" description="Helical" evidence="5">
    <location>
        <begin position="6"/>
        <end position="25"/>
    </location>
</feature>
<evidence type="ECO:0000256" key="4">
    <source>
        <dbReference type="ARBA" id="ARBA00023136"/>
    </source>
</evidence>
<feature type="transmembrane region" description="Helical" evidence="5">
    <location>
        <begin position="83"/>
        <end position="107"/>
    </location>
</feature>
<evidence type="ECO:0000313" key="6">
    <source>
        <dbReference type="EMBL" id="RPD63940.1"/>
    </source>
</evidence>
<dbReference type="GO" id="GO:0032153">
    <property type="term" value="C:cell division site"/>
    <property type="evidence" value="ECO:0007669"/>
    <property type="project" value="TreeGrafter"/>
</dbReference>
<sequence length="189" mass="20126">MAAGAAVPGLFLVFAAMVLLIFASVSSPTWERISFLNASTGGSTTHFGVFGFTGSQTHVGWFFPGNLGDDRINDGLFHNLTQVLILIPVAAGLSGIAVLFGLCGAAYHRAGTVFMTLISALAFLVTLVAWVVEMVLFGIARSHMRDRGIDATWGNANWLVLGALVALFLGFFAALCGSFGRYGRRRNSY</sequence>
<evidence type="ECO:0000256" key="2">
    <source>
        <dbReference type="ARBA" id="ARBA00022692"/>
    </source>
</evidence>
<dbReference type="InterPro" id="IPR051380">
    <property type="entry name" value="pH-response_reg_palI/RIM9"/>
</dbReference>
<dbReference type="OrthoDB" id="2354757at2759"/>
<feature type="transmembrane region" description="Helical" evidence="5">
    <location>
        <begin position="158"/>
        <end position="180"/>
    </location>
</feature>